<evidence type="ECO:0000313" key="2">
    <source>
        <dbReference type="Proteomes" id="UP000405357"/>
    </source>
</evidence>
<evidence type="ECO:0008006" key="3">
    <source>
        <dbReference type="Google" id="ProtNLM"/>
    </source>
</evidence>
<organism evidence="1 2">
    <name type="scientific">Pandoraea soli</name>
    <dbReference type="NCBI Taxonomy" id="2508293"/>
    <lineage>
        <taxon>Bacteria</taxon>
        <taxon>Pseudomonadati</taxon>
        <taxon>Pseudomonadota</taxon>
        <taxon>Betaproteobacteria</taxon>
        <taxon>Burkholderiales</taxon>
        <taxon>Burkholderiaceae</taxon>
        <taxon>Pandoraea</taxon>
    </lineage>
</organism>
<name>A0ABY6VQZ0_9BURK</name>
<sequence>MAAAGSRDSMQAKHLLEQVALARTEWICHTIFPAFLCENRLTHTAVIPLCV</sequence>
<comment type="caution">
    <text evidence="1">The sequence shown here is derived from an EMBL/GenBank/DDBJ whole genome shotgun (WGS) entry which is preliminary data.</text>
</comment>
<keyword evidence="2" id="KW-1185">Reference proteome</keyword>
<dbReference type="Proteomes" id="UP000405357">
    <property type="component" value="Unassembled WGS sequence"/>
</dbReference>
<accession>A0ABY6VQZ0</accession>
<gene>
    <name evidence="1" type="ORF">PSO31014_00888</name>
</gene>
<dbReference type="EMBL" id="CABPSG010000002">
    <property type="protein sequence ID" value="VVD76892.1"/>
    <property type="molecule type" value="Genomic_DNA"/>
</dbReference>
<proteinExistence type="predicted"/>
<evidence type="ECO:0000313" key="1">
    <source>
        <dbReference type="EMBL" id="VVD76892.1"/>
    </source>
</evidence>
<protein>
    <recommendedName>
        <fullName evidence="3">Transposase</fullName>
    </recommendedName>
</protein>
<reference evidence="1 2" key="1">
    <citation type="submission" date="2019-08" db="EMBL/GenBank/DDBJ databases">
        <authorList>
            <person name="Peeters C."/>
        </authorList>
    </citation>
    <scope>NUCLEOTIDE SEQUENCE [LARGE SCALE GENOMIC DNA]</scope>
    <source>
        <strain evidence="1 2">LMG 31014</strain>
    </source>
</reference>